<dbReference type="EMBL" id="LAZR01005978">
    <property type="protein sequence ID" value="KKM95660.1"/>
    <property type="molecule type" value="Genomic_DNA"/>
</dbReference>
<feature type="transmembrane region" description="Helical" evidence="7">
    <location>
        <begin position="354"/>
        <end position="380"/>
    </location>
</feature>
<feature type="domain" description="MacB-like periplasmic core" evidence="9">
    <location>
        <begin position="12"/>
        <end position="237"/>
    </location>
</feature>
<dbReference type="AlphaFoldDB" id="A0A0F9P3L8"/>
<gene>
    <name evidence="10" type="ORF">LCGC14_1186020</name>
</gene>
<name>A0A0F9P3L8_9ZZZZ</name>
<dbReference type="InterPro" id="IPR003838">
    <property type="entry name" value="ABC3_permease_C"/>
</dbReference>
<comment type="caution">
    <text evidence="10">The sequence shown here is derived from an EMBL/GenBank/DDBJ whole genome shotgun (WGS) entry which is preliminary data.</text>
</comment>
<feature type="transmembrane region" description="Helical" evidence="7">
    <location>
        <begin position="318"/>
        <end position="342"/>
    </location>
</feature>
<comment type="similarity">
    <text evidence="6">Belongs to the ABC-4 integral membrane protein family.</text>
</comment>
<evidence type="ECO:0000256" key="6">
    <source>
        <dbReference type="ARBA" id="ARBA00038076"/>
    </source>
</evidence>
<evidence type="ECO:0008006" key="11">
    <source>
        <dbReference type="Google" id="ProtNLM"/>
    </source>
</evidence>
<evidence type="ECO:0000256" key="5">
    <source>
        <dbReference type="ARBA" id="ARBA00023136"/>
    </source>
</evidence>
<evidence type="ECO:0000256" key="3">
    <source>
        <dbReference type="ARBA" id="ARBA00022692"/>
    </source>
</evidence>
<keyword evidence="3 7" id="KW-0812">Transmembrane</keyword>
<dbReference type="InterPro" id="IPR025857">
    <property type="entry name" value="MacB_PCD"/>
</dbReference>
<protein>
    <recommendedName>
        <fullName evidence="11">Multidrug ABC transporter substrate-binding protein</fullName>
    </recommendedName>
</protein>
<keyword evidence="4 7" id="KW-1133">Transmembrane helix</keyword>
<evidence type="ECO:0000256" key="2">
    <source>
        <dbReference type="ARBA" id="ARBA00022475"/>
    </source>
</evidence>
<dbReference type="GO" id="GO:0005886">
    <property type="term" value="C:plasma membrane"/>
    <property type="evidence" value="ECO:0007669"/>
    <property type="project" value="UniProtKB-SubCell"/>
</dbReference>
<evidence type="ECO:0000259" key="9">
    <source>
        <dbReference type="Pfam" id="PF12704"/>
    </source>
</evidence>
<evidence type="ECO:0000313" key="10">
    <source>
        <dbReference type="EMBL" id="KKM95660.1"/>
    </source>
</evidence>
<dbReference type="PANTHER" id="PTHR30572">
    <property type="entry name" value="MEMBRANE COMPONENT OF TRANSPORTER-RELATED"/>
    <property type="match status" value="1"/>
</dbReference>
<evidence type="ECO:0000259" key="8">
    <source>
        <dbReference type="Pfam" id="PF02687"/>
    </source>
</evidence>
<dbReference type="PANTHER" id="PTHR30572:SF4">
    <property type="entry name" value="ABC TRANSPORTER PERMEASE YTRF"/>
    <property type="match status" value="1"/>
</dbReference>
<evidence type="ECO:0000256" key="1">
    <source>
        <dbReference type="ARBA" id="ARBA00004651"/>
    </source>
</evidence>
<keyword evidence="2" id="KW-1003">Cell membrane</keyword>
<sequence>AYRGLVANKLRSLLTMLGIIIGVGAVVAMISIGTGAQESATESIRGLGSNILFISPGSPGGGFGGARGAQGTQETLTLKDAEAIDENINAAKNISPEFTSREQVIFKKQNTNTSIVGATSTYEDVHNFHVETGSFINESDERVTKRVAVLGVNVVAELFGEGTAVGQTIKIKNVHFKVIGIMEEKGQSGFQNLDDQIFIPLSAAQKRLFGAKHLSTISIQATSEAVMDQASTDIEALLLKRHKIDNADEADFRIRNQAEILDTIGQVTGILTTLLGGVAAISLLVGGIGIMNIMLVSVTERTREIGLRKAVGAKKRDILAQFLIESVLLSLLGGAIGLGLGWAGSVLIARIGGWPSIISLNSVLLAFFFAVAIGIFFGVWPARRASKLNPIEALRFE</sequence>
<evidence type="ECO:0000256" key="7">
    <source>
        <dbReference type="SAM" id="Phobius"/>
    </source>
</evidence>
<feature type="domain" description="ABC3 transporter permease C-terminal" evidence="8">
    <location>
        <begin position="278"/>
        <end position="390"/>
    </location>
</feature>
<proteinExistence type="inferred from homology"/>
<dbReference type="Pfam" id="PF12704">
    <property type="entry name" value="MacB_PCD"/>
    <property type="match status" value="1"/>
</dbReference>
<dbReference type="Pfam" id="PF02687">
    <property type="entry name" value="FtsX"/>
    <property type="match status" value="1"/>
</dbReference>
<dbReference type="GO" id="GO:0022857">
    <property type="term" value="F:transmembrane transporter activity"/>
    <property type="evidence" value="ECO:0007669"/>
    <property type="project" value="TreeGrafter"/>
</dbReference>
<comment type="subcellular location">
    <subcellularLocation>
        <location evidence="1">Cell membrane</location>
        <topology evidence="1">Multi-pass membrane protein</topology>
    </subcellularLocation>
</comment>
<feature type="transmembrane region" description="Helical" evidence="7">
    <location>
        <begin position="274"/>
        <end position="298"/>
    </location>
</feature>
<accession>A0A0F9P3L8</accession>
<reference evidence="10" key="1">
    <citation type="journal article" date="2015" name="Nature">
        <title>Complex archaea that bridge the gap between prokaryotes and eukaryotes.</title>
        <authorList>
            <person name="Spang A."/>
            <person name="Saw J.H."/>
            <person name="Jorgensen S.L."/>
            <person name="Zaremba-Niedzwiedzka K."/>
            <person name="Martijn J."/>
            <person name="Lind A.E."/>
            <person name="van Eijk R."/>
            <person name="Schleper C."/>
            <person name="Guy L."/>
            <person name="Ettema T.J."/>
        </authorList>
    </citation>
    <scope>NUCLEOTIDE SEQUENCE</scope>
</reference>
<keyword evidence="5 7" id="KW-0472">Membrane</keyword>
<feature type="transmembrane region" description="Helical" evidence="7">
    <location>
        <begin position="12"/>
        <end position="33"/>
    </location>
</feature>
<organism evidence="10">
    <name type="scientific">marine sediment metagenome</name>
    <dbReference type="NCBI Taxonomy" id="412755"/>
    <lineage>
        <taxon>unclassified sequences</taxon>
        <taxon>metagenomes</taxon>
        <taxon>ecological metagenomes</taxon>
    </lineage>
</organism>
<dbReference type="InterPro" id="IPR050250">
    <property type="entry name" value="Macrolide_Exporter_MacB"/>
</dbReference>
<feature type="non-terminal residue" evidence="10">
    <location>
        <position position="1"/>
    </location>
</feature>
<evidence type="ECO:0000256" key="4">
    <source>
        <dbReference type="ARBA" id="ARBA00022989"/>
    </source>
</evidence>